<dbReference type="PANTHER" id="PTHR10357:SF179">
    <property type="entry name" value="NEUTRAL AND BASIC AMINO ACID TRANSPORT PROTEIN RBAT"/>
    <property type="match status" value="1"/>
</dbReference>
<evidence type="ECO:0000256" key="3">
    <source>
        <dbReference type="ARBA" id="ARBA00023295"/>
    </source>
</evidence>
<dbReference type="KEGG" id="pbf:CFX0092_A2609"/>
<dbReference type="CDD" id="cd11331">
    <property type="entry name" value="AmyAc_OligoGlu_like"/>
    <property type="match status" value="1"/>
</dbReference>
<keyword evidence="6" id="KW-1185">Reference proteome</keyword>
<dbReference type="EC" id="3.2.1.20" evidence="5"/>
<dbReference type="SUPFAM" id="SSF51011">
    <property type="entry name" value="Glycosyl hydrolase domain"/>
    <property type="match status" value="1"/>
</dbReference>
<dbReference type="Pfam" id="PF00128">
    <property type="entry name" value="Alpha-amylase"/>
    <property type="match status" value="1"/>
</dbReference>
<dbReference type="GO" id="GO:0004556">
    <property type="term" value="F:alpha-amylase activity"/>
    <property type="evidence" value="ECO:0007669"/>
    <property type="project" value="TreeGrafter"/>
</dbReference>
<dbReference type="Gene3D" id="3.90.400.10">
    <property type="entry name" value="Oligo-1,6-glucosidase, Domain 2"/>
    <property type="match status" value="1"/>
</dbReference>
<evidence type="ECO:0000313" key="6">
    <source>
        <dbReference type="Proteomes" id="UP000215027"/>
    </source>
</evidence>
<reference evidence="5" key="1">
    <citation type="submission" date="2016-01" db="EMBL/GenBank/DDBJ databases">
        <authorList>
            <person name="Mcilroy J.S."/>
            <person name="Karst M S."/>
            <person name="Albertsen M."/>
        </authorList>
    </citation>
    <scope>NUCLEOTIDE SEQUENCE</scope>
    <source>
        <strain evidence="5">Cfx-K</strain>
    </source>
</reference>
<evidence type="ECO:0000259" key="4">
    <source>
        <dbReference type="SMART" id="SM00642"/>
    </source>
</evidence>
<dbReference type="GO" id="GO:0009313">
    <property type="term" value="P:oligosaccharide catabolic process"/>
    <property type="evidence" value="ECO:0007669"/>
    <property type="project" value="TreeGrafter"/>
</dbReference>
<dbReference type="AlphaFoldDB" id="A0A170PHT6"/>
<dbReference type="Gene3D" id="3.20.20.80">
    <property type="entry name" value="Glycosidases"/>
    <property type="match status" value="2"/>
</dbReference>
<dbReference type="FunFam" id="3.90.400.10:FF:000002">
    <property type="entry name" value="Sucrose isomerase"/>
    <property type="match status" value="1"/>
</dbReference>
<dbReference type="InterPro" id="IPR045857">
    <property type="entry name" value="O16G_dom_2"/>
</dbReference>
<name>A0A170PHT6_9CHLR</name>
<dbReference type="GO" id="GO:0004558">
    <property type="term" value="F:alpha-1,4-glucosidase activity"/>
    <property type="evidence" value="ECO:0007669"/>
    <property type="project" value="UniProtKB-EC"/>
</dbReference>
<keyword evidence="3 5" id="KW-0326">Glycosidase</keyword>
<keyword evidence="2 5" id="KW-0378">Hydrolase</keyword>
<dbReference type="InterPro" id="IPR013780">
    <property type="entry name" value="Glyco_hydro_b"/>
</dbReference>
<dbReference type="Gene3D" id="2.60.40.1180">
    <property type="entry name" value="Golgi alpha-mannosidase II"/>
    <property type="match status" value="1"/>
</dbReference>
<dbReference type="EMBL" id="LN890655">
    <property type="protein sequence ID" value="CUS04487.2"/>
    <property type="molecule type" value="Genomic_DNA"/>
</dbReference>
<dbReference type="PANTHER" id="PTHR10357">
    <property type="entry name" value="ALPHA-AMYLASE FAMILY MEMBER"/>
    <property type="match status" value="1"/>
</dbReference>
<sequence>MNWWQTGIIYQIYPRSFQDSDADGVGDLNGVIGRLDYLKALHIDAIWISPIYPSPMHDFGYDVADYCDIHPLFGTLADFDRLLAEAHSRGLKVILDLVPNHTSEEHSWFTESRSSRDNPKRDYYLWRDPAPGDGPPETRLPNNWQTHFGGDAWTYDAATGQFYMHQFHRSQPELNYRHPEVLPAMLDNMRFWLDRGVDGFRVDVIWLMLKDEQFRDEPANPHAAADARPFDRIQHIYTAGVEGIHDLIRQMRAVLDEYDERMMVGEIYLPVEQLVTYYGDGDECHMPFNFQLINLPWNARVIGDYIRQYEGALPTGGWPNWVLGNHDQHRIATRVRKETEFPGRNSVSGDPARLAQMLLLTLRGTPTCYYGDEIGMEDVPIPLEQCMDPAALQQPELFEVWGRDPERTPMQWDASPNAGFTAPEATPWLPLAADYRARNVAAQADDPASMLNFFRALTELRRAEPALNRGDYHDVDFGIDDVLAYWRTTPGSDWYLVVLNLGGASHLIDLARLGIAEAQMMLSTDPARVTPGIATAFSLAANEGVILRLPGSSDTDTQDGYP</sequence>
<evidence type="ECO:0000313" key="5">
    <source>
        <dbReference type="EMBL" id="CUS04487.2"/>
    </source>
</evidence>
<comment type="similarity">
    <text evidence="1">Belongs to the glycosyl hydrolase 13 family.</text>
</comment>
<dbReference type="Proteomes" id="UP000215027">
    <property type="component" value="Chromosome I"/>
</dbReference>
<evidence type="ECO:0000256" key="1">
    <source>
        <dbReference type="ARBA" id="ARBA00008061"/>
    </source>
</evidence>
<protein>
    <submittedName>
        <fullName evidence="5">Alpha-glucosidase</fullName>
        <ecNumber evidence="5">3.2.1.20</ecNumber>
    </submittedName>
</protein>
<proteinExistence type="inferred from homology"/>
<evidence type="ECO:0000256" key="2">
    <source>
        <dbReference type="ARBA" id="ARBA00022801"/>
    </source>
</evidence>
<dbReference type="SMART" id="SM00642">
    <property type="entry name" value="Aamy"/>
    <property type="match status" value="1"/>
</dbReference>
<dbReference type="InterPro" id="IPR017853">
    <property type="entry name" value="GH"/>
</dbReference>
<dbReference type="InterPro" id="IPR006047">
    <property type="entry name" value="GH13_cat_dom"/>
</dbReference>
<gene>
    <name evidence="5" type="ORF">CFX0092_A2609</name>
</gene>
<accession>A0A170PHT6</accession>
<organism evidence="5 6">
    <name type="scientific">Candidatus Promineifilum breve</name>
    <dbReference type="NCBI Taxonomy" id="1806508"/>
    <lineage>
        <taxon>Bacteria</taxon>
        <taxon>Bacillati</taxon>
        <taxon>Chloroflexota</taxon>
        <taxon>Ardenticatenia</taxon>
        <taxon>Candidatus Promineifilales</taxon>
        <taxon>Candidatus Promineifilaceae</taxon>
        <taxon>Candidatus Promineifilum</taxon>
    </lineage>
</organism>
<dbReference type="RefSeq" id="WP_173776339.1">
    <property type="nucleotide sequence ID" value="NZ_LN890655.1"/>
</dbReference>
<dbReference type="SUPFAM" id="SSF51445">
    <property type="entry name" value="(Trans)glycosidases"/>
    <property type="match status" value="1"/>
</dbReference>
<feature type="domain" description="Glycosyl hydrolase family 13 catalytic" evidence="4">
    <location>
        <begin position="11"/>
        <end position="407"/>
    </location>
</feature>